<dbReference type="Pfam" id="PF07690">
    <property type="entry name" value="MFS_1"/>
    <property type="match status" value="2"/>
</dbReference>
<dbReference type="OrthoDB" id="3026777at2759"/>
<evidence type="ECO:0000256" key="4">
    <source>
        <dbReference type="ARBA" id="ARBA00023136"/>
    </source>
</evidence>
<dbReference type="OMA" id="TFALICH"/>
<dbReference type="InParanoid" id="F8PXJ0"/>
<feature type="transmembrane region" description="Helical" evidence="6">
    <location>
        <begin position="527"/>
        <end position="546"/>
    </location>
</feature>
<feature type="transmembrane region" description="Helical" evidence="6">
    <location>
        <begin position="213"/>
        <end position="235"/>
    </location>
</feature>
<evidence type="ECO:0008006" key="9">
    <source>
        <dbReference type="Google" id="ProtNLM"/>
    </source>
</evidence>
<evidence type="ECO:0000256" key="5">
    <source>
        <dbReference type="SAM" id="MobiDB-lite"/>
    </source>
</evidence>
<feature type="transmembrane region" description="Helical" evidence="6">
    <location>
        <begin position="82"/>
        <end position="100"/>
    </location>
</feature>
<feature type="region of interest" description="Disordered" evidence="5">
    <location>
        <begin position="1"/>
        <end position="30"/>
    </location>
</feature>
<evidence type="ECO:0000313" key="8">
    <source>
        <dbReference type="Proteomes" id="UP000008063"/>
    </source>
</evidence>
<gene>
    <name evidence="7" type="ORF">SERLA73DRAFT_73224</name>
</gene>
<feature type="compositionally biased region" description="Basic and acidic residues" evidence="5">
    <location>
        <begin position="645"/>
        <end position="657"/>
    </location>
</feature>
<evidence type="ECO:0000256" key="2">
    <source>
        <dbReference type="ARBA" id="ARBA00022692"/>
    </source>
</evidence>
<dbReference type="InterPro" id="IPR036259">
    <property type="entry name" value="MFS_trans_sf"/>
</dbReference>
<dbReference type="Gene3D" id="1.20.1250.20">
    <property type="entry name" value="MFS general substrate transporter like domains"/>
    <property type="match status" value="2"/>
</dbReference>
<feature type="transmembrane region" description="Helical" evidence="6">
    <location>
        <begin position="601"/>
        <end position="620"/>
    </location>
</feature>
<feature type="transmembrane region" description="Helical" evidence="6">
    <location>
        <begin position="178"/>
        <end position="201"/>
    </location>
</feature>
<name>F8PXJ0_SERL3</name>
<dbReference type="SUPFAM" id="SSF103473">
    <property type="entry name" value="MFS general substrate transporter"/>
    <property type="match status" value="1"/>
</dbReference>
<evidence type="ECO:0000256" key="3">
    <source>
        <dbReference type="ARBA" id="ARBA00022989"/>
    </source>
</evidence>
<keyword evidence="4 6" id="KW-0472">Membrane</keyword>
<comment type="subcellular location">
    <subcellularLocation>
        <location evidence="1">Membrane</location>
        <topology evidence="1">Multi-pass membrane protein</topology>
    </subcellularLocation>
</comment>
<evidence type="ECO:0000256" key="6">
    <source>
        <dbReference type="SAM" id="Phobius"/>
    </source>
</evidence>
<accession>F8PXJ0</accession>
<dbReference type="eggNOG" id="KOG2816">
    <property type="taxonomic scope" value="Eukaryota"/>
</dbReference>
<feature type="transmembrane region" description="Helical" evidence="6">
    <location>
        <begin position="501"/>
        <end position="521"/>
    </location>
</feature>
<reference evidence="8" key="1">
    <citation type="journal article" date="2011" name="Science">
        <title>The plant cell wall-decomposing machinery underlies the functional diversity of forest fungi.</title>
        <authorList>
            <person name="Eastwood D.C."/>
            <person name="Floudas D."/>
            <person name="Binder M."/>
            <person name="Majcherczyk A."/>
            <person name="Schneider P."/>
            <person name="Aerts A."/>
            <person name="Asiegbu F.O."/>
            <person name="Baker S.E."/>
            <person name="Barry K."/>
            <person name="Bendiksby M."/>
            <person name="Blumentritt M."/>
            <person name="Coutinho P.M."/>
            <person name="Cullen D."/>
            <person name="de Vries R.P."/>
            <person name="Gathman A."/>
            <person name="Goodell B."/>
            <person name="Henrissat B."/>
            <person name="Ihrmark K."/>
            <person name="Kauserud H."/>
            <person name="Kohler A."/>
            <person name="LaButti K."/>
            <person name="Lapidus A."/>
            <person name="Lavin J.L."/>
            <person name="Lee Y.-H."/>
            <person name="Lindquist E."/>
            <person name="Lilly W."/>
            <person name="Lucas S."/>
            <person name="Morin E."/>
            <person name="Murat C."/>
            <person name="Oguiza J.A."/>
            <person name="Park J."/>
            <person name="Pisabarro A.G."/>
            <person name="Riley R."/>
            <person name="Rosling A."/>
            <person name="Salamov A."/>
            <person name="Schmidt O."/>
            <person name="Schmutz J."/>
            <person name="Skrede I."/>
            <person name="Stenlid J."/>
            <person name="Wiebenga A."/>
            <person name="Xie X."/>
            <person name="Kuees U."/>
            <person name="Hibbett D.S."/>
            <person name="Hoffmeister D."/>
            <person name="Hoegberg N."/>
            <person name="Martin F."/>
            <person name="Grigoriev I.V."/>
            <person name="Watkinson S.C."/>
        </authorList>
    </citation>
    <scope>NUCLEOTIDE SEQUENCE [LARGE SCALE GENOMIC DNA]</scope>
    <source>
        <strain evidence="8">strain S7.3</strain>
    </source>
</reference>
<dbReference type="HOGENOM" id="CLU_017517_1_0_1"/>
<dbReference type="EMBL" id="GL945480">
    <property type="protein sequence ID" value="EGN98603.1"/>
    <property type="molecule type" value="Genomic_DNA"/>
</dbReference>
<dbReference type="FunCoup" id="F8PXJ0">
    <property type="interactions" value="21"/>
</dbReference>
<dbReference type="PANTHER" id="PTHR23507">
    <property type="entry name" value="ZGC:174356"/>
    <property type="match status" value="1"/>
</dbReference>
<sequence>MAYPHSTLRETSHASNYQNPREASDNSDEEDIELLELERSRCNADEAFNTYSPSSQEFDEEAEHRLKVLSWKKRRWWKRPSPIWVLIHVPLFFICSSIAIGPSIEIYTNLACHRHKPEFFLGSVVSRGSVRSEVPVAGAYSSEFVSWREISPPNGTVVEEGNSTIQQRCASDPDVQAAVAQLLAAMSTSMGVLSCLTSAWWGSLSDRYGRTRLMCLAVTGLVALDINFLIVNLFADRLPGGLLDVCFMNACAPEGVAFADASIQAYLSDCVDRNSRSRVFALSLGLASAGGAVGPIIGAFLLRFTQRPLSVYYLIALIHVVQMLMLGLAPESLSYSQMAAARLQHAERQRVASRDQQRSGKLNVLLVRFLTCLRKIKHQNPFSVLMPAVSEVNSIKKWSNDWSLCLVAGSYGLMILVDESYLYQYQFAAAAFGWSSEAINVNVSLWGGVRALHLVVLLPAIIKLLKPKPSSPSIDAQTINSSSLTPTLLAKPHNLRSAASFDLALSRISLFVLVFAYLIIALDGTPWAFNTFTVLGALSSGFLPAVQSIALELHANRTSGREESGKLLGVLSLVRALGSQIIGPAFYGFTYLKTVAIFPRAIFVVSTIIVGIGFVLLIFVKVPKESSNFQLEEESELDANEALLEEQRHDDGDDGDGRGVFAL</sequence>
<proteinExistence type="predicted"/>
<feature type="transmembrane region" description="Helical" evidence="6">
    <location>
        <begin position="310"/>
        <end position="329"/>
    </location>
</feature>
<keyword evidence="3 6" id="KW-1133">Transmembrane helix</keyword>
<feature type="transmembrane region" description="Helical" evidence="6">
    <location>
        <begin position="279"/>
        <end position="304"/>
    </location>
</feature>
<dbReference type="PANTHER" id="PTHR23507:SF1">
    <property type="entry name" value="FI18259P1-RELATED"/>
    <property type="match status" value="1"/>
</dbReference>
<keyword evidence="8" id="KW-1185">Reference proteome</keyword>
<keyword evidence="2 6" id="KW-0812">Transmembrane</keyword>
<organism evidence="8">
    <name type="scientific">Serpula lacrymans var. lacrymans (strain S7.3)</name>
    <name type="common">Dry rot fungus</name>
    <dbReference type="NCBI Taxonomy" id="936435"/>
    <lineage>
        <taxon>Eukaryota</taxon>
        <taxon>Fungi</taxon>
        <taxon>Dikarya</taxon>
        <taxon>Basidiomycota</taxon>
        <taxon>Agaricomycotina</taxon>
        <taxon>Agaricomycetes</taxon>
        <taxon>Agaricomycetidae</taxon>
        <taxon>Boletales</taxon>
        <taxon>Coniophorineae</taxon>
        <taxon>Serpulaceae</taxon>
        <taxon>Serpula</taxon>
    </lineage>
</organism>
<evidence type="ECO:0000313" key="7">
    <source>
        <dbReference type="EMBL" id="EGN98603.1"/>
    </source>
</evidence>
<protein>
    <recommendedName>
        <fullName evidence="9">Major facilitator superfamily (MFS) profile domain-containing protein</fullName>
    </recommendedName>
</protein>
<dbReference type="InterPro" id="IPR011701">
    <property type="entry name" value="MFS"/>
</dbReference>
<dbReference type="GO" id="GO:0022857">
    <property type="term" value="F:transmembrane transporter activity"/>
    <property type="evidence" value="ECO:0007669"/>
    <property type="project" value="InterPro"/>
</dbReference>
<dbReference type="GO" id="GO:0016020">
    <property type="term" value="C:membrane"/>
    <property type="evidence" value="ECO:0007669"/>
    <property type="project" value="UniProtKB-SubCell"/>
</dbReference>
<dbReference type="Proteomes" id="UP000008063">
    <property type="component" value="Unassembled WGS sequence"/>
</dbReference>
<feature type="region of interest" description="Disordered" evidence="5">
    <location>
        <begin position="640"/>
        <end position="663"/>
    </location>
</feature>
<dbReference type="AlphaFoldDB" id="F8PXJ0"/>
<evidence type="ECO:0000256" key="1">
    <source>
        <dbReference type="ARBA" id="ARBA00004141"/>
    </source>
</evidence>